<dbReference type="PROSITE" id="PS50109">
    <property type="entry name" value="HIS_KIN"/>
    <property type="match status" value="1"/>
</dbReference>
<dbReference type="Proteomes" id="UP000431533">
    <property type="component" value="Unassembled WGS sequence"/>
</dbReference>
<gene>
    <name evidence="6" type="primary">dhkK_1</name>
    <name evidence="6" type="ORF">LHYA1_G005186</name>
</gene>
<evidence type="ECO:0000259" key="5">
    <source>
        <dbReference type="PROSITE" id="PS50110"/>
    </source>
</evidence>
<reference evidence="6 7" key="1">
    <citation type="submission" date="2018-05" db="EMBL/GenBank/DDBJ databases">
        <title>Genome sequencing and assembly of the regulated plant pathogen Lachnellula willkommii and related sister species for the development of diagnostic species identification markers.</title>
        <authorList>
            <person name="Giroux E."/>
            <person name="Bilodeau G."/>
        </authorList>
    </citation>
    <scope>NUCLEOTIDE SEQUENCE [LARGE SCALE GENOMIC DNA]</scope>
    <source>
        <strain evidence="6 7">CBS 185.66</strain>
    </source>
</reference>
<dbReference type="EMBL" id="QGMH01000038">
    <property type="protein sequence ID" value="TVY28000.1"/>
    <property type="molecule type" value="Genomic_DNA"/>
</dbReference>
<dbReference type="InterPro" id="IPR005467">
    <property type="entry name" value="His_kinase_dom"/>
</dbReference>
<dbReference type="Gene3D" id="3.30.565.10">
    <property type="entry name" value="Histidine kinase-like ATPase, C-terminal domain"/>
    <property type="match status" value="1"/>
</dbReference>
<dbReference type="GO" id="GO:0000155">
    <property type="term" value="F:phosphorelay sensor kinase activity"/>
    <property type="evidence" value="ECO:0007669"/>
    <property type="project" value="InterPro"/>
</dbReference>
<dbReference type="Gene3D" id="3.30.450.20">
    <property type="entry name" value="PAS domain"/>
    <property type="match status" value="2"/>
</dbReference>
<dbReference type="PANTHER" id="PTHR43719">
    <property type="entry name" value="TWO-COMPONENT HISTIDINE KINASE"/>
    <property type="match status" value="1"/>
</dbReference>
<evidence type="ECO:0000256" key="1">
    <source>
        <dbReference type="ARBA" id="ARBA00022553"/>
    </source>
</evidence>
<evidence type="ECO:0000256" key="2">
    <source>
        <dbReference type="PROSITE-ProRule" id="PRU00169"/>
    </source>
</evidence>
<dbReference type="InterPro" id="IPR035965">
    <property type="entry name" value="PAS-like_dom_sf"/>
</dbReference>
<dbReference type="SUPFAM" id="SSF55785">
    <property type="entry name" value="PYP-like sensor domain (PAS domain)"/>
    <property type="match status" value="1"/>
</dbReference>
<dbReference type="SUPFAM" id="SSF47384">
    <property type="entry name" value="Homodimeric domain of signal transducing histidine kinase"/>
    <property type="match status" value="1"/>
</dbReference>
<dbReference type="InterPro" id="IPR013656">
    <property type="entry name" value="PAS_4"/>
</dbReference>
<organism evidence="6 7">
    <name type="scientific">Lachnellula hyalina</name>
    <dbReference type="NCBI Taxonomy" id="1316788"/>
    <lineage>
        <taxon>Eukaryota</taxon>
        <taxon>Fungi</taxon>
        <taxon>Dikarya</taxon>
        <taxon>Ascomycota</taxon>
        <taxon>Pezizomycotina</taxon>
        <taxon>Leotiomycetes</taxon>
        <taxon>Helotiales</taxon>
        <taxon>Lachnaceae</taxon>
        <taxon>Lachnellula</taxon>
    </lineage>
</organism>
<dbReference type="Pfam" id="PF08448">
    <property type="entry name" value="PAS_4"/>
    <property type="match status" value="1"/>
</dbReference>
<name>A0A8H8U147_9HELO</name>
<protein>
    <submittedName>
        <fullName evidence="6">Hybrid signal transduction histidine kinase K</fullName>
    </submittedName>
</protein>
<keyword evidence="6" id="KW-0418">Kinase</keyword>
<dbReference type="InterPro" id="IPR003594">
    <property type="entry name" value="HATPase_dom"/>
</dbReference>
<evidence type="ECO:0000313" key="7">
    <source>
        <dbReference type="Proteomes" id="UP000431533"/>
    </source>
</evidence>
<dbReference type="InterPro" id="IPR004358">
    <property type="entry name" value="Sig_transdc_His_kin-like_C"/>
</dbReference>
<dbReference type="InterPro" id="IPR001789">
    <property type="entry name" value="Sig_transdc_resp-reg_receiver"/>
</dbReference>
<accession>A0A8H8U147</accession>
<dbReference type="RefSeq" id="XP_031006788.1">
    <property type="nucleotide sequence ID" value="XM_031150136.1"/>
</dbReference>
<evidence type="ECO:0000313" key="6">
    <source>
        <dbReference type="EMBL" id="TVY28000.1"/>
    </source>
</evidence>
<feature type="region of interest" description="Disordered" evidence="3">
    <location>
        <begin position="144"/>
        <end position="181"/>
    </location>
</feature>
<feature type="region of interest" description="Disordered" evidence="3">
    <location>
        <begin position="997"/>
        <end position="1016"/>
    </location>
</feature>
<dbReference type="PRINTS" id="PR00344">
    <property type="entry name" value="BCTRLSENSOR"/>
</dbReference>
<feature type="domain" description="Response regulatory" evidence="5">
    <location>
        <begin position="1045"/>
        <end position="1120"/>
    </location>
</feature>
<dbReference type="InterPro" id="IPR003661">
    <property type="entry name" value="HisK_dim/P_dom"/>
</dbReference>
<feature type="domain" description="Histidine kinase" evidence="4">
    <location>
        <begin position="762"/>
        <end position="994"/>
    </location>
</feature>
<dbReference type="CDD" id="cd00082">
    <property type="entry name" value="HisKA"/>
    <property type="match status" value="1"/>
</dbReference>
<proteinExistence type="predicted"/>
<feature type="modified residue" description="4-aspartylphosphate" evidence="2">
    <location>
        <position position="1102"/>
    </location>
</feature>
<comment type="caution">
    <text evidence="6">The sequence shown here is derived from an EMBL/GenBank/DDBJ whole genome shotgun (WGS) entry which is preliminary data.</text>
</comment>
<evidence type="ECO:0000259" key="4">
    <source>
        <dbReference type="PROSITE" id="PS50109"/>
    </source>
</evidence>
<dbReference type="InterPro" id="IPR058846">
    <property type="entry name" value="PAS-like"/>
</dbReference>
<keyword evidence="7" id="KW-1185">Reference proteome</keyword>
<dbReference type="Pfam" id="PF02518">
    <property type="entry name" value="HATPase_c"/>
    <property type="match status" value="1"/>
</dbReference>
<feature type="compositionally biased region" description="Low complexity" evidence="3">
    <location>
        <begin position="154"/>
        <end position="164"/>
    </location>
</feature>
<dbReference type="Pfam" id="PF00072">
    <property type="entry name" value="Response_reg"/>
    <property type="match status" value="1"/>
</dbReference>
<dbReference type="PANTHER" id="PTHR43719:SF30">
    <property type="entry name" value="TWO-COMPONENT SYSTEM RESPONSE REGULATOR"/>
    <property type="match status" value="1"/>
</dbReference>
<dbReference type="SMART" id="SM00387">
    <property type="entry name" value="HATPase_c"/>
    <property type="match status" value="1"/>
</dbReference>
<sequence length="1120" mass="127406">MVRERNLFSFLISDHFLQLITIPKIWSTMTWIHSGHSNSSPQSTYQSLSSTCTPVFETARLQKLHAIGGDQLKIGWREARTNPTVASFLQWAVSSPQASTLPPSEYWGIQWTGRNVRNRWRIIVGEMDSLPRDDTCQAEWSYQNQTPIPPQKGPEPNQSQAQAPPQKPPERPPLKIKAYPASQETPQRLIALKSHSDESIPTFLLRSQRQTSSEDHVSQQHTTEHCGSFDVTKHKSKESFCPHLDSFMGFDWASTELGAISSWSTDLCRMMNILLNDPRPAAMYWVESRTMMYNEPFILVAGEKHPGLMGKFFPEAWSEMHEDFVSTFVKAAETGTSLVRDDACFYVARDGYLEECHCSLSVIPFSTNDGRIAFYNAVFDTTKKVIMDRRMAFLHLLSQYIASARAVDDFWRQLLRVLQTENADIPFALLYSSGWESNESPLDRPKQTLDDWVLRGIVGVPEPHVQFPRHYSNDEPIEVFLPAFQEMINSDTHTLLLASDGFMPQSLVQNLKSANNVDSYKAAAFLPIRLTGDYIRGFLILGTNLRQRFDDDYRVFIELLRRQLATSMAAAILLEVEISRSKMAAEYATQDWNILSKKLAIQAHETSEVESRFRRMADHAPVGMFHFDPSGVVLYANEYYYRLTEHPRDVTSIMCWYKIIMEEDHAEMNREWPKLWDGEKISFELRLKRPFVADEIICGENVEGSTWIIVAAYAEKDPDGNMVGILGCITDISRQKWAEGVQKRKMLEAIEWKRQQENFIDMTSHEMRNPLSAIVQCADVANPFLRLPFFWIQTSVLAFKGNSKDVLLPREMLDDALKMFDGQLQKSRIELQFLIEPSYREISVDWVNVDPSRLLQILINLMTNAIKFTQTESRRKIAVYLGASLERPPKENDGIQYLPRNAAYKGQTTDYDSGEVIYLSIAVNDSGRGLDETERDLLFKRFSQATPRTHVEYGGSGLGLFVSRQLTEIQGGQIGVASKAGVRSTFAFYVRTHRCPARNKSPELPQDSRSHDSIQTPATMDRIGTGLSLESNPDEKTKIAGGSMHVLIVEDNLVNEKVLSKQLRNAGCVVSVANHGRQALTFLETTHFFPPNTVPLHIVLMDVEMPVMDGLTCVKTIREL</sequence>
<dbReference type="OrthoDB" id="60033at2759"/>
<dbReference type="GeneID" id="41985384"/>
<dbReference type="InterPro" id="IPR050956">
    <property type="entry name" value="2C_system_His_kinase"/>
</dbReference>
<dbReference type="Gene3D" id="3.40.50.2300">
    <property type="match status" value="1"/>
</dbReference>
<keyword evidence="1 2" id="KW-0597">Phosphoprotein</keyword>
<dbReference type="InterPro" id="IPR036890">
    <property type="entry name" value="HATPase_C_sf"/>
</dbReference>
<dbReference type="SUPFAM" id="SSF55874">
    <property type="entry name" value="ATPase domain of HSP90 chaperone/DNA topoisomerase II/histidine kinase"/>
    <property type="match status" value="1"/>
</dbReference>
<dbReference type="AlphaFoldDB" id="A0A8H8U147"/>
<dbReference type="InterPro" id="IPR011006">
    <property type="entry name" value="CheY-like_superfamily"/>
</dbReference>
<keyword evidence="6" id="KW-0808">Transferase</keyword>
<dbReference type="PROSITE" id="PS50110">
    <property type="entry name" value="RESPONSE_REGULATORY"/>
    <property type="match status" value="1"/>
</dbReference>
<dbReference type="SUPFAM" id="SSF52172">
    <property type="entry name" value="CheY-like"/>
    <property type="match status" value="1"/>
</dbReference>
<dbReference type="CDD" id="cd17546">
    <property type="entry name" value="REC_hyHK_CKI1_RcsC-like"/>
    <property type="match status" value="1"/>
</dbReference>
<dbReference type="Gene3D" id="1.10.287.130">
    <property type="match status" value="1"/>
</dbReference>
<dbReference type="Pfam" id="PF26131">
    <property type="entry name" value="PAS-like"/>
    <property type="match status" value="1"/>
</dbReference>
<dbReference type="InterPro" id="IPR036097">
    <property type="entry name" value="HisK_dim/P_sf"/>
</dbReference>
<evidence type="ECO:0000256" key="3">
    <source>
        <dbReference type="SAM" id="MobiDB-lite"/>
    </source>
</evidence>